<organism evidence="2 3">
    <name type="scientific">Streptomyces siamensis</name>
    <dbReference type="NCBI Taxonomy" id="1274986"/>
    <lineage>
        <taxon>Bacteria</taxon>
        <taxon>Bacillati</taxon>
        <taxon>Actinomycetota</taxon>
        <taxon>Actinomycetes</taxon>
        <taxon>Kitasatosporales</taxon>
        <taxon>Streptomycetaceae</taxon>
        <taxon>Streptomyces</taxon>
    </lineage>
</organism>
<proteinExistence type="predicted"/>
<reference evidence="3" key="1">
    <citation type="journal article" date="2019" name="Int. J. Syst. Evol. Microbiol.">
        <title>The Global Catalogue of Microorganisms (GCM) 10K type strain sequencing project: providing services to taxonomists for standard genome sequencing and annotation.</title>
        <authorList>
            <consortium name="The Broad Institute Genomics Platform"/>
            <consortium name="The Broad Institute Genome Sequencing Center for Infectious Disease"/>
            <person name="Wu L."/>
            <person name="Ma J."/>
        </authorList>
    </citation>
    <scope>NUCLEOTIDE SEQUENCE [LARGE SCALE GENOMIC DNA]</scope>
    <source>
        <strain evidence="3">JCM 18409</strain>
    </source>
</reference>
<dbReference type="PANTHER" id="PTHR11695:SF294">
    <property type="entry name" value="RETICULON-4-INTERACTING PROTEIN 1, MITOCHONDRIAL"/>
    <property type="match status" value="1"/>
</dbReference>
<dbReference type="InterPro" id="IPR050700">
    <property type="entry name" value="YIM1/Zinc_Alcohol_DH_Fams"/>
</dbReference>
<evidence type="ECO:0000313" key="3">
    <source>
        <dbReference type="Proteomes" id="UP001501759"/>
    </source>
</evidence>
<gene>
    <name evidence="2" type="ORF">GCM10023335_42520</name>
</gene>
<accession>A0ABP9J227</accession>
<dbReference type="Proteomes" id="UP001501759">
    <property type="component" value="Unassembled WGS sequence"/>
</dbReference>
<comment type="caution">
    <text evidence="2">The sequence shown here is derived from an EMBL/GenBank/DDBJ whole genome shotgun (WGS) entry which is preliminary data.</text>
</comment>
<dbReference type="InterPro" id="IPR011032">
    <property type="entry name" value="GroES-like_sf"/>
</dbReference>
<dbReference type="Pfam" id="PF08240">
    <property type="entry name" value="ADH_N"/>
    <property type="match status" value="1"/>
</dbReference>
<dbReference type="InterPro" id="IPR020843">
    <property type="entry name" value="ER"/>
</dbReference>
<dbReference type="RefSeq" id="WP_345651328.1">
    <property type="nucleotide sequence ID" value="NZ_BAABKB010000016.1"/>
</dbReference>
<name>A0ABP9J227_9ACTN</name>
<protein>
    <submittedName>
        <fullName evidence="2">Zinc-dependent alcohol dehydrogenase family protein</fullName>
    </submittedName>
</protein>
<dbReference type="PANTHER" id="PTHR11695">
    <property type="entry name" value="ALCOHOL DEHYDROGENASE RELATED"/>
    <property type="match status" value="1"/>
</dbReference>
<dbReference type="SMART" id="SM00829">
    <property type="entry name" value="PKS_ER"/>
    <property type="match status" value="1"/>
</dbReference>
<dbReference type="Gene3D" id="3.40.50.720">
    <property type="entry name" value="NAD(P)-binding Rossmann-like Domain"/>
    <property type="match status" value="1"/>
</dbReference>
<dbReference type="Gene3D" id="3.90.180.10">
    <property type="entry name" value="Medium-chain alcohol dehydrogenases, catalytic domain"/>
    <property type="match status" value="1"/>
</dbReference>
<dbReference type="Pfam" id="PF13602">
    <property type="entry name" value="ADH_zinc_N_2"/>
    <property type="match status" value="1"/>
</dbReference>
<feature type="domain" description="Enoyl reductase (ER)" evidence="1">
    <location>
        <begin position="10"/>
        <end position="323"/>
    </location>
</feature>
<keyword evidence="3" id="KW-1185">Reference proteome</keyword>
<evidence type="ECO:0000313" key="2">
    <source>
        <dbReference type="EMBL" id="GAA5016624.1"/>
    </source>
</evidence>
<dbReference type="SUPFAM" id="SSF50129">
    <property type="entry name" value="GroES-like"/>
    <property type="match status" value="1"/>
</dbReference>
<dbReference type="InterPro" id="IPR013154">
    <property type="entry name" value="ADH-like_N"/>
</dbReference>
<dbReference type="EMBL" id="BAABKB010000016">
    <property type="protein sequence ID" value="GAA5016624.1"/>
    <property type="molecule type" value="Genomic_DNA"/>
</dbReference>
<dbReference type="InterPro" id="IPR036291">
    <property type="entry name" value="NAD(P)-bd_dom_sf"/>
</dbReference>
<dbReference type="SUPFAM" id="SSF51735">
    <property type="entry name" value="NAD(P)-binding Rossmann-fold domains"/>
    <property type="match status" value="1"/>
</dbReference>
<sequence>MRAVVLEEFGGPLRLRDLPEPVPGPGEVLVRVHASGVNPLDTKIRAGRAGHARTHLPAVLGLDLAGEVVETGAGVDGIAVGDEVYGLTGGVADLPGSLAEFAAVDARLLAPKPVTLSMREAAALPLAAITAWEGLVDRAQVRAGHKVLVHGGAGGVGSTAVQIALSRGAEVFATASAAKADVVRRLGAVPIDYTTPVEKYVAAHTGGAGFDIVFDTVGGQVLDASFEAVRTYTGHVVSALGWGTHALAPLSFEGATYSGVFTLLPMLTGNGRAHHGDILREITALADAGKLRPLMDPNRYDLTTVPEAHSAVEGGTALGKIVVDITR</sequence>
<dbReference type="CDD" id="cd08272">
    <property type="entry name" value="MDR6"/>
    <property type="match status" value="1"/>
</dbReference>
<evidence type="ECO:0000259" key="1">
    <source>
        <dbReference type="SMART" id="SM00829"/>
    </source>
</evidence>